<dbReference type="Proteomes" id="UP001279734">
    <property type="component" value="Unassembled WGS sequence"/>
</dbReference>
<evidence type="ECO:0000313" key="2">
    <source>
        <dbReference type="Proteomes" id="UP001279734"/>
    </source>
</evidence>
<protein>
    <submittedName>
        <fullName evidence="1">Uncharacterized protein</fullName>
    </submittedName>
</protein>
<accession>A0AAD3SMG4</accession>
<evidence type="ECO:0000313" key="1">
    <source>
        <dbReference type="EMBL" id="GMH13354.1"/>
    </source>
</evidence>
<keyword evidence="2" id="KW-1185">Reference proteome</keyword>
<gene>
    <name evidence="1" type="ORF">Nepgr_015195</name>
</gene>
<proteinExistence type="predicted"/>
<dbReference type="EMBL" id="BSYO01000012">
    <property type="protein sequence ID" value="GMH13354.1"/>
    <property type="molecule type" value="Genomic_DNA"/>
</dbReference>
<name>A0AAD3SMG4_NEPGR</name>
<reference evidence="1" key="1">
    <citation type="submission" date="2023-05" db="EMBL/GenBank/DDBJ databases">
        <title>Nepenthes gracilis genome sequencing.</title>
        <authorList>
            <person name="Fukushima K."/>
        </authorList>
    </citation>
    <scope>NUCLEOTIDE SEQUENCE</scope>
    <source>
        <strain evidence="1">SING2019-196</strain>
    </source>
</reference>
<organism evidence="1 2">
    <name type="scientific">Nepenthes gracilis</name>
    <name type="common">Slender pitcher plant</name>
    <dbReference type="NCBI Taxonomy" id="150966"/>
    <lineage>
        <taxon>Eukaryota</taxon>
        <taxon>Viridiplantae</taxon>
        <taxon>Streptophyta</taxon>
        <taxon>Embryophyta</taxon>
        <taxon>Tracheophyta</taxon>
        <taxon>Spermatophyta</taxon>
        <taxon>Magnoliopsida</taxon>
        <taxon>eudicotyledons</taxon>
        <taxon>Gunneridae</taxon>
        <taxon>Pentapetalae</taxon>
        <taxon>Caryophyllales</taxon>
        <taxon>Nepenthaceae</taxon>
        <taxon>Nepenthes</taxon>
    </lineage>
</organism>
<comment type="caution">
    <text evidence="1">The sequence shown here is derived from an EMBL/GenBank/DDBJ whole genome shotgun (WGS) entry which is preliminary data.</text>
</comment>
<dbReference type="AlphaFoldDB" id="A0AAD3SMG4"/>
<sequence length="165" mass="18369">MALIKLDELFFPLLLDLQPLRGLWTYRAAHLSKQWLTLEFESVFYGLIYLGSSLGHSNVELSSKWSDFRTRLWTSSLGCHVIYPDVPASSLSVRAASVNLSSSTPSFATPDAASHHLNLSDFNVALYPAHDWPSWWPPLRNPIRCLTSAEGLPSAKAILFLLAAL</sequence>